<accession>A0A6J5C455</accession>
<evidence type="ECO:0000256" key="2">
    <source>
        <dbReference type="RuleBase" id="RU003457"/>
    </source>
</evidence>
<sequence length="289" mass="30817">MNTDTAVLTPIPETTLASRRVAFRTTGSGHGGITRLASPSDIGELIKPFVFLDHAVVVPTGKPMFGMHPHSGLATLTTVLSGGISYADTTGKSGELHAGGLEWMKAGNGVWHDGNVLPGEAVRLFQLWVALPPAQENSPAESQYIAPAEVQRDGPVRVIIGRHGSATSDIRAPEGINYFHVELNAGQTWRYVPPAGHNVSWLAIDKGRLNASEPIEAGELAIFEESADGAPIELHAEQATSFVIGSAIKHPYPLVLGHYSVHTNADALAQGEAEIRRIGRDLAAQRRAR</sequence>
<dbReference type="Proteomes" id="UP000494255">
    <property type="component" value="Unassembled WGS sequence"/>
</dbReference>
<protein>
    <recommendedName>
        <fullName evidence="3">Pirin N-terminal domain-containing protein</fullName>
    </recommendedName>
</protein>
<reference evidence="4 5" key="1">
    <citation type="submission" date="2020-04" db="EMBL/GenBank/DDBJ databases">
        <authorList>
            <person name="De Canck E."/>
        </authorList>
    </citation>
    <scope>NUCLEOTIDE SEQUENCE [LARGE SCALE GENOMIC DNA]</scope>
    <source>
        <strain evidence="4 5">LMG 24238</strain>
    </source>
</reference>
<dbReference type="SUPFAM" id="SSF51182">
    <property type="entry name" value="RmlC-like cupins"/>
    <property type="match status" value="1"/>
</dbReference>
<dbReference type="PANTHER" id="PTHR13903">
    <property type="entry name" value="PIRIN-RELATED"/>
    <property type="match status" value="1"/>
</dbReference>
<dbReference type="EMBL" id="CADIKC010000008">
    <property type="protein sequence ID" value="CAB3725650.1"/>
    <property type="molecule type" value="Genomic_DNA"/>
</dbReference>
<dbReference type="InterPro" id="IPR011051">
    <property type="entry name" value="RmlC_Cupin_sf"/>
</dbReference>
<dbReference type="InterPro" id="IPR003829">
    <property type="entry name" value="Pirin_N_dom"/>
</dbReference>
<dbReference type="Gene3D" id="2.60.120.10">
    <property type="entry name" value="Jelly Rolls"/>
    <property type="match status" value="1"/>
</dbReference>
<dbReference type="PIRSF" id="PIRSF006232">
    <property type="entry name" value="Pirin"/>
    <property type="match status" value="1"/>
</dbReference>
<dbReference type="RefSeq" id="WP_175053052.1">
    <property type="nucleotide sequence ID" value="NZ_CADIKC010000008.1"/>
</dbReference>
<dbReference type="InterPro" id="IPR012093">
    <property type="entry name" value="Pirin"/>
</dbReference>
<evidence type="ECO:0000313" key="4">
    <source>
        <dbReference type="EMBL" id="CAB3725650.1"/>
    </source>
</evidence>
<dbReference type="AlphaFoldDB" id="A0A6J5C455"/>
<feature type="domain" description="Pirin N-terminal" evidence="3">
    <location>
        <begin position="44"/>
        <end position="129"/>
    </location>
</feature>
<keyword evidence="5" id="KW-1185">Reference proteome</keyword>
<evidence type="ECO:0000313" key="5">
    <source>
        <dbReference type="Proteomes" id="UP000494255"/>
    </source>
</evidence>
<dbReference type="GeneID" id="97043873"/>
<dbReference type="Pfam" id="PF02678">
    <property type="entry name" value="Pirin"/>
    <property type="match status" value="1"/>
</dbReference>
<proteinExistence type="inferred from homology"/>
<evidence type="ECO:0000259" key="3">
    <source>
        <dbReference type="Pfam" id="PF02678"/>
    </source>
</evidence>
<dbReference type="PANTHER" id="PTHR13903:SF8">
    <property type="entry name" value="PIRIN"/>
    <property type="match status" value="1"/>
</dbReference>
<organism evidence="4 5">
    <name type="scientific">Paraburkholderia sediminicola</name>
    <dbReference type="NCBI Taxonomy" id="458836"/>
    <lineage>
        <taxon>Bacteria</taxon>
        <taxon>Pseudomonadati</taxon>
        <taxon>Pseudomonadota</taxon>
        <taxon>Betaproteobacteria</taxon>
        <taxon>Burkholderiales</taxon>
        <taxon>Burkholderiaceae</taxon>
        <taxon>Paraburkholderia</taxon>
    </lineage>
</organism>
<name>A0A6J5C455_9BURK</name>
<comment type="similarity">
    <text evidence="1 2">Belongs to the pirin family.</text>
</comment>
<dbReference type="InterPro" id="IPR014710">
    <property type="entry name" value="RmlC-like_jellyroll"/>
</dbReference>
<evidence type="ECO:0000256" key="1">
    <source>
        <dbReference type="ARBA" id="ARBA00008416"/>
    </source>
</evidence>
<gene>
    <name evidence="4" type="ORF">LMG24238_05282</name>
</gene>